<name>A0A9K3J763_HELAN</name>
<sequence length="192" mass="21934">MAARTYSQTGESTKTFVQQNFLKNPEKETCAFDNADIAALRASGAFPDGSVIRPFDRSIRSDVSSTNWVCFLAYPFSLGLRYPFLEFMMQFFRTTAISFAQTMPMVWRVLIVLNQFKNLTVLTSASRTFRLLTASVHTVPVSFYSFQLPANPFILKATKNEDGWQRKFFFVKRDSIYEGASLPVEWLTIGRV</sequence>
<keyword evidence="2" id="KW-1185">Reference proteome</keyword>
<dbReference type="Gramene" id="mRNA:HanXRQr2_Chr04g0159431">
    <property type="protein sequence ID" value="CDS:HanXRQr2_Chr04g0159431.1"/>
    <property type="gene ID" value="HanXRQr2_Chr04g0159431"/>
</dbReference>
<protein>
    <submittedName>
        <fullName evidence="1">Uncharacterized protein</fullName>
    </submittedName>
</protein>
<organism evidence="1 2">
    <name type="scientific">Helianthus annuus</name>
    <name type="common">Common sunflower</name>
    <dbReference type="NCBI Taxonomy" id="4232"/>
    <lineage>
        <taxon>Eukaryota</taxon>
        <taxon>Viridiplantae</taxon>
        <taxon>Streptophyta</taxon>
        <taxon>Embryophyta</taxon>
        <taxon>Tracheophyta</taxon>
        <taxon>Spermatophyta</taxon>
        <taxon>Magnoliopsida</taxon>
        <taxon>eudicotyledons</taxon>
        <taxon>Gunneridae</taxon>
        <taxon>Pentapetalae</taxon>
        <taxon>asterids</taxon>
        <taxon>campanulids</taxon>
        <taxon>Asterales</taxon>
        <taxon>Asteraceae</taxon>
        <taxon>Asteroideae</taxon>
        <taxon>Heliantheae alliance</taxon>
        <taxon>Heliantheae</taxon>
        <taxon>Helianthus</taxon>
    </lineage>
</organism>
<dbReference type="Proteomes" id="UP000215914">
    <property type="component" value="Unassembled WGS sequence"/>
</dbReference>
<proteinExistence type="predicted"/>
<dbReference type="EMBL" id="MNCJ02000319">
    <property type="protein sequence ID" value="KAF5809626.1"/>
    <property type="molecule type" value="Genomic_DNA"/>
</dbReference>
<dbReference type="AlphaFoldDB" id="A0A9K3J763"/>
<reference evidence="1" key="2">
    <citation type="submission" date="2020-06" db="EMBL/GenBank/DDBJ databases">
        <title>Helianthus annuus Genome sequencing and assembly Release 2.</title>
        <authorList>
            <person name="Gouzy J."/>
            <person name="Langlade N."/>
            <person name="Munos S."/>
        </authorList>
    </citation>
    <scope>NUCLEOTIDE SEQUENCE</scope>
    <source>
        <tissue evidence="1">Leaves</tissue>
    </source>
</reference>
<comment type="caution">
    <text evidence="1">The sequence shown here is derived from an EMBL/GenBank/DDBJ whole genome shotgun (WGS) entry which is preliminary data.</text>
</comment>
<gene>
    <name evidence="1" type="ORF">HanXRQr2_Chr04g0159431</name>
</gene>
<accession>A0A9K3J763</accession>
<evidence type="ECO:0000313" key="2">
    <source>
        <dbReference type="Proteomes" id="UP000215914"/>
    </source>
</evidence>
<evidence type="ECO:0000313" key="1">
    <source>
        <dbReference type="EMBL" id="KAF5809626.1"/>
    </source>
</evidence>
<reference evidence="1" key="1">
    <citation type="journal article" date="2017" name="Nature">
        <title>The sunflower genome provides insights into oil metabolism, flowering and Asterid evolution.</title>
        <authorList>
            <person name="Badouin H."/>
            <person name="Gouzy J."/>
            <person name="Grassa C.J."/>
            <person name="Murat F."/>
            <person name="Staton S.E."/>
            <person name="Cottret L."/>
            <person name="Lelandais-Briere C."/>
            <person name="Owens G.L."/>
            <person name="Carrere S."/>
            <person name="Mayjonade B."/>
            <person name="Legrand L."/>
            <person name="Gill N."/>
            <person name="Kane N.C."/>
            <person name="Bowers J.E."/>
            <person name="Hubner S."/>
            <person name="Bellec A."/>
            <person name="Berard A."/>
            <person name="Berges H."/>
            <person name="Blanchet N."/>
            <person name="Boniface M.C."/>
            <person name="Brunel D."/>
            <person name="Catrice O."/>
            <person name="Chaidir N."/>
            <person name="Claudel C."/>
            <person name="Donnadieu C."/>
            <person name="Faraut T."/>
            <person name="Fievet G."/>
            <person name="Helmstetter N."/>
            <person name="King M."/>
            <person name="Knapp S.J."/>
            <person name="Lai Z."/>
            <person name="Le Paslier M.C."/>
            <person name="Lippi Y."/>
            <person name="Lorenzon L."/>
            <person name="Mandel J.R."/>
            <person name="Marage G."/>
            <person name="Marchand G."/>
            <person name="Marquand E."/>
            <person name="Bret-Mestries E."/>
            <person name="Morien E."/>
            <person name="Nambeesan S."/>
            <person name="Nguyen T."/>
            <person name="Pegot-Espagnet P."/>
            <person name="Pouilly N."/>
            <person name="Raftis F."/>
            <person name="Sallet E."/>
            <person name="Schiex T."/>
            <person name="Thomas J."/>
            <person name="Vandecasteele C."/>
            <person name="Vares D."/>
            <person name="Vear F."/>
            <person name="Vautrin S."/>
            <person name="Crespi M."/>
            <person name="Mangin B."/>
            <person name="Burke J.M."/>
            <person name="Salse J."/>
            <person name="Munos S."/>
            <person name="Vincourt P."/>
            <person name="Rieseberg L.H."/>
            <person name="Langlade N.B."/>
        </authorList>
    </citation>
    <scope>NUCLEOTIDE SEQUENCE</scope>
    <source>
        <tissue evidence="1">Leaves</tissue>
    </source>
</reference>